<dbReference type="OrthoDB" id="1701144at2759"/>
<dbReference type="InterPro" id="IPR043502">
    <property type="entry name" value="DNA/RNA_pol_sf"/>
</dbReference>
<protein>
    <submittedName>
        <fullName evidence="3">Uncharacterized protein</fullName>
    </submittedName>
</protein>
<dbReference type="Pfam" id="PF08284">
    <property type="entry name" value="RVP_2"/>
    <property type="match status" value="1"/>
</dbReference>
<name>A0A5N6NG56_9ASTR</name>
<dbReference type="Proteomes" id="UP000326396">
    <property type="component" value="Linkage Group LG2"/>
</dbReference>
<evidence type="ECO:0000313" key="3">
    <source>
        <dbReference type="EMBL" id="KAD4585955.1"/>
    </source>
</evidence>
<sequence>MGKKPEGAFHIGATEARHDANIVTGTFLLNNLYASVLFDIGADKSFISLEFASLLSLHTVDLETPYVIELAKGKLIKSNSVIQECSLNLNDHLFNINLLPIELEALMSLSKCLRKGCQAFLSHVMENCSLQKCIEDIPVVRYFPEVFPEDISGLPPVRQVEFRIDLIPGAAPVAKAPYRLAPSEMQEPSATYFSKINLRSGYHQLRIHDDDVPKTSFRTRYGHYEFLATPFGLTNAPAVFMNLMNRKNQPFIWGSQQEEALQLLKHKLRKAPIFALPEGTNNFTVYCDASRQGLGCVS</sequence>
<dbReference type="Pfam" id="PF00078">
    <property type="entry name" value="RVT_1"/>
    <property type="match status" value="1"/>
</dbReference>
<dbReference type="Gene3D" id="3.10.10.10">
    <property type="entry name" value="HIV Type 1 Reverse Transcriptase, subunit A, domain 1"/>
    <property type="match status" value="1"/>
</dbReference>
<evidence type="ECO:0000313" key="4">
    <source>
        <dbReference type="Proteomes" id="UP000326396"/>
    </source>
</evidence>
<dbReference type="EMBL" id="SZYD01000012">
    <property type="protein sequence ID" value="KAD4585955.1"/>
    <property type="molecule type" value="Genomic_DNA"/>
</dbReference>
<dbReference type="InterPro" id="IPR021109">
    <property type="entry name" value="Peptidase_aspartic_dom_sf"/>
</dbReference>
<dbReference type="InterPro" id="IPR053134">
    <property type="entry name" value="RNA-dir_DNA_polymerase"/>
</dbReference>
<dbReference type="Pfam" id="PF17919">
    <property type="entry name" value="RT_RNaseH_2"/>
    <property type="match status" value="1"/>
</dbReference>
<accession>A0A5N6NG56</accession>
<dbReference type="Gene3D" id="2.40.70.10">
    <property type="entry name" value="Acid Proteases"/>
    <property type="match status" value="1"/>
</dbReference>
<dbReference type="InterPro" id="IPR043128">
    <property type="entry name" value="Rev_trsase/Diguanyl_cyclase"/>
</dbReference>
<dbReference type="Gene3D" id="3.30.70.270">
    <property type="match status" value="1"/>
</dbReference>
<evidence type="ECO:0000259" key="2">
    <source>
        <dbReference type="Pfam" id="PF17919"/>
    </source>
</evidence>
<organism evidence="3 4">
    <name type="scientific">Mikania micrantha</name>
    <name type="common">bitter vine</name>
    <dbReference type="NCBI Taxonomy" id="192012"/>
    <lineage>
        <taxon>Eukaryota</taxon>
        <taxon>Viridiplantae</taxon>
        <taxon>Streptophyta</taxon>
        <taxon>Embryophyta</taxon>
        <taxon>Tracheophyta</taxon>
        <taxon>Spermatophyta</taxon>
        <taxon>Magnoliopsida</taxon>
        <taxon>eudicotyledons</taxon>
        <taxon>Gunneridae</taxon>
        <taxon>Pentapetalae</taxon>
        <taxon>asterids</taxon>
        <taxon>campanulids</taxon>
        <taxon>Asterales</taxon>
        <taxon>Asteraceae</taxon>
        <taxon>Asteroideae</taxon>
        <taxon>Heliantheae alliance</taxon>
        <taxon>Eupatorieae</taxon>
        <taxon>Mikania</taxon>
    </lineage>
</organism>
<dbReference type="InterPro" id="IPR000477">
    <property type="entry name" value="RT_dom"/>
</dbReference>
<dbReference type="CDD" id="cd01647">
    <property type="entry name" value="RT_LTR"/>
    <property type="match status" value="1"/>
</dbReference>
<dbReference type="PANTHER" id="PTHR24559">
    <property type="entry name" value="TRANSPOSON TY3-I GAG-POL POLYPROTEIN"/>
    <property type="match status" value="1"/>
</dbReference>
<feature type="domain" description="Reverse transcriptase/retrotransposon-derived protein RNase H-like" evidence="2">
    <location>
        <begin position="253"/>
        <end position="297"/>
    </location>
</feature>
<proteinExistence type="predicted"/>
<keyword evidence="4" id="KW-1185">Reference proteome</keyword>
<dbReference type="CDD" id="cd00303">
    <property type="entry name" value="retropepsin_like"/>
    <property type="match status" value="1"/>
</dbReference>
<dbReference type="InterPro" id="IPR041577">
    <property type="entry name" value="RT_RNaseH_2"/>
</dbReference>
<dbReference type="PANTHER" id="PTHR24559:SF427">
    <property type="entry name" value="RNA-DIRECTED DNA POLYMERASE"/>
    <property type="match status" value="1"/>
</dbReference>
<gene>
    <name evidence="3" type="ORF">E3N88_23556</name>
</gene>
<dbReference type="SUPFAM" id="SSF56672">
    <property type="entry name" value="DNA/RNA polymerases"/>
    <property type="match status" value="1"/>
</dbReference>
<feature type="domain" description="Reverse transcriptase" evidence="1">
    <location>
        <begin position="140"/>
        <end position="249"/>
    </location>
</feature>
<comment type="caution">
    <text evidence="3">The sequence shown here is derived from an EMBL/GenBank/DDBJ whole genome shotgun (WGS) entry which is preliminary data.</text>
</comment>
<reference evidence="3 4" key="1">
    <citation type="submission" date="2019-05" db="EMBL/GenBank/DDBJ databases">
        <title>Mikania micrantha, genome provides insights into the molecular mechanism of rapid growth.</title>
        <authorList>
            <person name="Liu B."/>
        </authorList>
    </citation>
    <scope>NUCLEOTIDE SEQUENCE [LARGE SCALE GENOMIC DNA]</scope>
    <source>
        <strain evidence="3">NLD-2019</strain>
        <tissue evidence="3">Leaf</tissue>
    </source>
</reference>
<dbReference type="AlphaFoldDB" id="A0A5N6NG56"/>
<evidence type="ECO:0000259" key="1">
    <source>
        <dbReference type="Pfam" id="PF00078"/>
    </source>
</evidence>